<feature type="domain" description="Amidase" evidence="2">
    <location>
        <begin position="82"/>
        <end position="489"/>
    </location>
</feature>
<accession>U3A2F5</accession>
<organism evidence="3 4">
    <name type="scientific">Halarchaeum acidiphilum MH1-52-1</name>
    <dbReference type="NCBI Taxonomy" id="1261545"/>
    <lineage>
        <taxon>Archaea</taxon>
        <taxon>Methanobacteriati</taxon>
        <taxon>Methanobacteriota</taxon>
        <taxon>Stenosarchaea group</taxon>
        <taxon>Halobacteria</taxon>
        <taxon>Halobacteriales</taxon>
        <taxon>Halobacteriaceae</taxon>
    </lineage>
</organism>
<dbReference type="InterPro" id="IPR036928">
    <property type="entry name" value="AS_sf"/>
</dbReference>
<evidence type="ECO:0000256" key="1">
    <source>
        <dbReference type="SAM" id="MobiDB-lite"/>
    </source>
</evidence>
<dbReference type="PANTHER" id="PTHR11895:SF170">
    <property type="entry name" value="AMIDASE"/>
    <property type="match status" value="1"/>
</dbReference>
<dbReference type="SUPFAM" id="SSF75304">
    <property type="entry name" value="Amidase signature (AS) enzymes"/>
    <property type="match status" value="1"/>
</dbReference>
<proteinExistence type="predicted"/>
<dbReference type="InterPro" id="IPR023631">
    <property type="entry name" value="Amidase_dom"/>
</dbReference>
<dbReference type="RefSeq" id="WP_020220488.1">
    <property type="nucleotide sequence ID" value="NZ_BANO01000001.1"/>
</dbReference>
<dbReference type="AlphaFoldDB" id="U3A2F5"/>
<evidence type="ECO:0000313" key="4">
    <source>
        <dbReference type="Proteomes" id="UP000016986"/>
    </source>
</evidence>
<dbReference type="Gene3D" id="3.90.1300.10">
    <property type="entry name" value="Amidase signature (AS) domain"/>
    <property type="match status" value="1"/>
</dbReference>
<feature type="region of interest" description="Disordered" evidence="1">
    <location>
        <begin position="155"/>
        <end position="177"/>
    </location>
</feature>
<gene>
    <name evidence="3" type="ORF">MBEHAL_0574</name>
</gene>
<dbReference type="NCBIfam" id="NF005565">
    <property type="entry name" value="PRK07235.1"/>
    <property type="match status" value="1"/>
</dbReference>
<dbReference type="OrthoDB" id="7931at2157"/>
<sequence length="498" mass="53532">MDLRPPTTTEIERIGEDLHLNLTDEEIDYFQDLLADGLDAYQTVRDYEYSEPDVTPRMRDPGHRVQSDDPLNTWITKCEVSGDADGPLADWDVGVKDNIAVGGVEMTCGSQVMEGFVPKRDATVVSRLLDAGATIVGKTNMDDFAFTGNGHSSAFGPTLNPHDPNRLTGGSSGGSASAVAEGEVDLALGGDQGGSIRAPASWCGIVGHKPTHGLAPYTGAIGIENTVDHCGPMTQDVVTATRALTVMAGRDPEDPRQPAHVPTADYAAALTGDVSDLSIAVVEEGFEQPEHETVVNDHVQDALAALENDGATVETVSVPIHADSQDITTVTVAEAFLQTVRGEGMGHNWKGRYDLQWVDEFGKARRAQGGDFPPSVKYQLLMGAYTSERYHSKYYAKAMNLRAELTETYDELLGDYDLVAMPTTPMRAHEYKPDADIYEWFADSWSNLANTFVFDVTGHPSLSVPVEPADGLPVGLLLTGAHFDDETVLNAGYAVTGA</sequence>
<dbReference type="Proteomes" id="UP000016986">
    <property type="component" value="Unassembled WGS sequence"/>
</dbReference>
<dbReference type="InterPro" id="IPR000120">
    <property type="entry name" value="Amidase"/>
</dbReference>
<dbReference type="Gene3D" id="1.10.20.60">
    <property type="entry name" value="Glu-tRNAGln amidotransferase C subunit, N-terminal domain"/>
    <property type="match status" value="1"/>
</dbReference>
<protein>
    <submittedName>
        <fullName evidence="3">Amidase clustered with urea ABC transporter and nitrile hydratase functions</fullName>
    </submittedName>
</protein>
<dbReference type="PANTHER" id="PTHR11895">
    <property type="entry name" value="TRANSAMIDASE"/>
    <property type="match status" value="1"/>
</dbReference>
<name>U3A2F5_9EURY</name>
<dbReference type="GO" id="GO:0003824">
    <property type="term" value="F:catalytic activity"/>
    <property type="evidence" value="ECO:0007669"/>
    <property type="project" value="InterPro"/>
</dbReference>
<evidence type="ECO:0000259" key="2">
    <source>
        <dbReference type="Pfam" id="PF01425"/>
    </source>
</evidence>
<evidence type="ECO:0000313" key="3">
    <source>
        <dbReference type="EMBL" id="GAD51814.1"/>
    </source>
</evidence>
<comment type="caution">
    <text evidence="3">The sequence shown here is derived from an EMBL/GenBank/DDBJ whole genome shotgun (WGS) entry which is preliminary data.</text>
</comment>
<dbReference type="PROSITE" id="PS00571">
    <property type="entry name" value="AMIDASES"/>
    <property type="match status" value="1"/>
</dbReference>
<dbReference type="EMBL" id="BATA01000009">
    <property type="protein sequence ID" value="GAD51814.1"/>
    <property type="molecule type" value="Genomic_DNA"/>
</dbReference>
<dbReference type="eggNOG" id="arCOG01717">
    <property type="taxonomic scope" value="Archaea"/>
</dbReference>
<dbReference type="Pfam" id="PF01425">
    <property type="entry name" value="Amidase"/>
    <property type="match status" value="1"/>
</dbReference>
<dbReference type="InterPro" id="IPR020556">
    <property type="entry name" value="Amidase_CS"/>
</dbReference>
<reference evidence="3 4" key="1">
    <citation type="submission" date="2013-09" db="EMBL/GenBank/DDBJ databases">
        <title>Whole genome sequencing of Halarchaeum acidiphilum strain MH1-52-1.</title>
        <authorList>
            <person name="Shimane Y."/>
            <person name="Minegishi H."/>
            <person name="Nishi S."/>
            <person name="Echigo A."/>
            <person name="Shuto A."/>
            <person name="Konishi M."/>
            <person name="Ito T."/>
            <person name="Ohkuma M."/>
            <person name="Ohta Y."/>
            <person name="Nagano Y."/>
            <person name="Tsubouchi T."/>
            <person name="Mori K."/>
            <person name="Usui K."/>
            <person name="Kamekura M."/>
            <person name="Usami R."/>
            <person name="Takaki Y."/>
            <person name="Hatada Y."/>
        </authorList>
    </citation>
    <scope>NUCLEOTIDE SEQUENCE [LARGE SCALE GENOMIC DNA]</scope>
    <source>
        <strain evidence="3 4">JCM 16109</strain>
    </source>
</reference>
<keyword evidence="4" id="KW-1185">Reference proteome</keyword>